<dbReference type="Proteomes" id="UP000268016">
    <property type="component" value="Unassembled WGS sequence"/>
</dbReference>
<gene>
    <name evidence="1" type="ORF">EAT49_12935</name>
</gene>
<dbReference type="AlphaFoldDB" id="A0A3N2QYB3"/>
<dbReference type="InterPro" id="IPR046705">
    <property type="entry name" value="DUF6778"/>
</dbReference>
<proteinExistence type="predicted"/>
<comment type="caution">
    <text evidence="1">The sequence shown here is derived from an EMBL/GenBank/DDBJ whole genome shotgun (WGS) entry which is preliminary data.</text>
</comment>
<dbReference type="EMBL" id="RDRB01000006">
    <property type="protein sequence ID" value="ROU00202.1"/>
    <property type="molecule type" value="Genomic_DNA"/>
</dbReference>
<dbReference type="PROSITE" id="PS51257">
    <property type="entry name" value="PROKAR_LIPOPROTEIN"/>
    <property type="match status" value="1"/>
</dbReference>
<evidence type="ECO:0000313" key="1">
    <source>
        <dbReference type="EMBL" id="ROU00202.1"/>
    </source>
</evidence>
<accession>A0A3N2QYB3</accession>
<evidence type="ECO:0000313" key="2">
    <source>
        <dbReference type="Proteomes" id="UP000268016"/>
    </source>
</evidence>
<name>A0A3N2QYB3_9RHOB</name>
<sequence length="206" mass="21494">MRIIGALGLAFGLSACGAVETVSRAMPLGLGPAGAGATPAAAAPALVARDYRLTDVIVTVPGELTVSEANGYIPAADIVWRGDPLGDRKAQIAAIIKTAFETGAGYLDGPRPVIAEIEIRRWHSITERARYTTGGLHNIDFLLTIRDAATGAVLEGPRMVDADLPALGGQAAIRAEQSGMGQKVRLTTHLGMIARQELTGMVPARF</sequence>
<keyword evidence="2" id="KW-1185">Reference proteome</keyword>
<dbReference type="Pfam" id="PF20569">
    <property type="entry name" value="DUF6778"/>
    <property type="match status" value="1"/>
</dbReference>
<protein>
    <recommendedName>
        <fullName evidence="3">Lipoprotein</fullName>
    </recommendedName>
</protein>
<evidence type="ECO:0008006" key="3">
    <source>
        <dbReference type="Google" id="ProtNLM"/>
    </source>
</evidence>
<reference evidence="1 2" key="1">
    <citation type="submission" date="2018-10" db="EMBL/GenBank/DDBJ databases">
        <title>Histidinibacterium lentulum gen. nov., sp. nov., a marine bacterium from the culture broth of Picochlorum sp. 122.</title>
        <authorList>
            <person name="Wang G."/>
        </authorList>
    </citation>
    <scope>NUCLEOTIDE SEQUENCE [LARGE SCALE GENOMIC DNA]</scope>
    <source>
        <strain evidence="1 2">B17</strain>
    </source>
</reference>
<organism evidence="1 2">
    <name type="scientific">Histidinibacterium lentulum</name>
    <dbReference type="NCBI Taxonomy" id="2480588"/>
    <lineage>
        <taxon>Bacteria</taxon>
        <taxon>Pseudomonadati</taxon>
        <taxon>Pseudomonadota</taxon>
        <taxon>Alphaproteobacteria</taxon>
        <taxon>Rhodobacterales</taxon>
        <taxon>Paracoccaceae</taxon>
        <taxon>Histidinibacterium</taxon>
    </lineage>
</organism>